<comment type="function">
    <text evidence="1">Phosphorylase b kinase catalyzes the phosphorylation of serine in certain substrates, including troponin I.</text>
</comment>
<evidence type="ECO:0000256" key="1">
    <source>
        <dbReference type="RuleBase" id="RU364123"/>
    </source>
</evidence>
<evidence type="ECO:0000313" key="2">
    <source>
        <dbReference type="EMBL" id="CAD7231575.1"/>
    </source>
</evidence>
<keyword evidence="1" id="KW-0321">Glycogen metabolism</keyword>
<keyword evidence="1" id="KW-0112">Calmodulin-binding</keyword>
<protein>
    <recommendedName>
        <fullName evidence="1">Phosphorylase b kinase regulatory subunit</fullName>
    </recommendedName>
</protein>
<accession>A0A7R8ZTW7</accession>
<proteinExistence type="inferred from homology"/>
<keyword evidence="1" id="KW-0119">Carbohydrate metabolism</keyword>
<dbReference type="GO" id="GO:0005964">
    <property type="term" value="C:phosphorylase kinase complex"/>
    <property type="evidence" value="ECO:0007669"/>
    <property type="project" value="TreeGrafter"/>
</dbReference>
<keyword evidence="1" id="KW-0449">Lipoprotein</keyword>
<dbReference type="GO" id="GO:0005516">
    <property type="term" value="F:calmodulin binding"/>
    <property type="evidence" value="ECO:0007669"/>
    <property type="project" value="UniProtKB-KW"/>
</dbReference>
<keyword evidence="1" id="KW-0636">Prenylation</keyword>
<gene>
    <name evidence="2" type="ORF">CTOB1V02_LOCUS9422</name>
</gene>
<keyword evidence="1" id="KW-1003">Cell membrane</keyword>
<dbReference type="InterPro" id="IPR008734">
    <property type="entry name" value="PHK_A/B_su"/>
</dbReference>
<keyword evidence="1" id="KW-0472">Membrane</keyword>
<sequence>SLVDYKVWGSLVDYKVWGSLVDYKVSGLQVDNKVVEFIDEVINVEQVVHAANKIFLDEQVEVNGDAMLCCASGKSCQGAAYICVHFYDSAPSGSYGTMTYLIKAMTKALRTLPCQGQIDCVVS</sequence>
<dbReference type="EMBL" id="OB663659">
    <property type="protein sequence ID" value="CAD7231575.1"/>
    <property type="molecule type" value="Genomic_DNA"/>
</dbReference>
<comment type="similarity">
    <text evidence="1">Belongs to the phosphorylase b kinase regulatory chain family.</text>
</comment>
<reference evidence="2" key="1">
    <citation type="submission" date="2020-11" db="EMBL/GenBank/DDBJ databases">
        <authorList>
            <person name="Tran Van P."/>
        </authorList>
    </citation>
    <scope>NUCLEOTIDE SEQUENCE</scope>
</reference>
<comment type="subcellular location">
    <subcellularLocation>
        <location evidence="1">Cell membrane</location>
        <topology evidence="1">Lipid-anchor</topology>
        <orientation evidence="1">Cytoplasmic side</orientation>
    </subcellularLocation>
</comment>
<dbReference type="PANTHER" id="PTHR10749">
    <property type="entry name" value="PHOSPHORYLASE B KINASE REGULATORY SUBUNIT"/>
    <property type="match status" value="1"/>
</dbReference>
<organism evidence="2">
    <name type="scientific">Cyprideis torosa</name>
    <dbReference type="NCBI Taxonomy" id="163714"/>
    <lineage>
        <taxon>Eukaryota</taxon>
        <taxon>Metazoa</taxon>
        <taxon>Ecdysozoa</taxon>
        <taxon>Arthropoda</taxon>
        <taxon>Crustacea</taxon>
        <taxon>Oligostraca</taxon>
        <taxon>Ostracoda</taxon>
        <taxon>Podocopa</taxon>
        <taxon>Podocopida</taxon>
        <taxon>Cytherocopina</taxon>
        <taxon>Cytheroidea</taxon>
        <taxon>Cytherideidae</taxon>
        <taxon>Cyprideis</taxon>
    </lineage>
</organism>
<dbReference type="OrthoDB" id="5971574at2759"/>
<comment type="pathway">
    <text evidence="1">Glycan biosynthesis; glycogen metabolism.</text>
</comment>
<dbReference type="GO" id="GO:0005977">
    <property type="term" value="P:glycogen metabolic process"/>
    <property type="evidence" value="ECO:0007669"/>
    <property type="project" value="UniProtKB-UniPathway"/>
</dbReference>
<dbReference type="UniPathway" id="UPA00163"/>
<dbReference type="AlphaFoldDB" id="A0A7R8ZTW7"/>
<name>A0A7R8ZTW7_9CRUS</name>
<dbReference type="GO" id="GO:0005886">
    <property type="term" value="C:plasma membrane"/>
    <property type="evidence" value="ECO:0007669"/>
    <property type="project" value="UniProtKB-SubCell"/>
</dbReference>
<dbReference type="PANTHER" id="PTHR10749:SF7">
    <property type="entry name" value="PHOSPHORYLASE B KINASE REGULATORY SUBUNIT ALPHA-RELATED"/>
    <property type="match status" value="1"/>
</dbReference>
<feature type="non-terminal residue" evidence="2">
    <location>
        <position position="1"/>
    </location>
</feature>